<keyword evidence="4" id="KW-1185">Reference proteome</keyword>
<dbReference type="OMA" id="YLAACCD"/>
<dbReference type="PANTHER" id="PTHR33390:SF1">
    <property type="entry name" value="STRESS UP-REGULATED NOD 19 PROTEIN"/>
    <property type="match status" value="1"/>
</dbReference>
<dbReference type="EMBL" id="KZ772677">
    <property type="protein sequence ID" value="PTQ48627.1"/>
    <property type="molecule type" value="Genomic_DNA"/>
</dbReference>
<keyword evidence="1" id="KW-0812">Transmembrane</keyword>
<dbReference type="Gramene" id="Mp1g03620.1">
    <property type="protein sequence ID" value="Mp1g03620.1.cds"/>
    <property type="gene ID" value="Mp1g03620"/>
</dbReference>
<gene>
    <name evidence="3" type="ORF">MARPO_0005s0246</name>
</gene>
<reference evidence="4" key="1">
    <citation type="journal article" date="2017" name="Cell">
        <title>Insights into land plant evolution garnered from the Marchantia polymorpha genome.</title>
        <authorList>
            <person name="Bowman J.L."/>
            <person name="Kohchi T."/>
            <person name="Yamato K.T."/>
            <person name="Jenkins J."/>
            <person name="Shu S."/>
            <person name="Ishizaki K."/>
            <person name="Yamaoka S."/>
            <person name="Nishihama R."/>
            <person name="Nakamura Y."/>
            <person name="Berger F."/>
            <person name="Adam C."/>
            <person name="Aki S.S."/>
            <person name="Althoff F."/>
            <person name="Araki T."/>
            <person name="Arteaga-Vazquez M.A."/>
            <person name="Balasubrmanian S."/>
            <person name="Barry K."/>
            <person name="Bauer D."/>
            <person name="Boehm C.R."/>
            <person name="Briginshaw L."/>
            <person name="Caballero-Perez J."/>
            <person name="Catarino B."/>
            <person name="Chen F."/>
            <person name="Chiyoda S."/>
            <person name="Chovatia M."/>
            <person name="Davies K.M."/>
            <person name="Delmans M."/>
            <person name="Demura T."/>
            <person name="Dierschke T."/>
            <person name="Dolan L."/>
            <person name="Dorantes-Acosta A.E."/>
            <person name="Eklund D.M."/>
            <person name="Florent S.N."/>
            <person name="Flores-Sandoval E."/>
            <person name="Fujiyama A."/>
            <person name="Fukuzawa H."/>
            <person name="Galik B."/>
            <person name="Grimanelli D."/>
            <person name="Grimwood J."/>
            <person name="Grossniklaus U."/>
            <person name="Hamada T."/>
            <person name="Haseloff J."/>
            <person name="Hetherington A.J."/>
            <person name="Higo A."/>
            <person name="Hirakawa Y."/>
            <person name="Hundley H.N."/>
            <person name="Ikeda Y."/>
            <person name="Inoue K."/>
            <person name="Inoue S.I."/>
            <person name="Ishida S."/>
            <person name="Jia Q."/>
            <person name="Kakita M."/>
            <person name="Kanazawa T."/>
            <person name="Kawai Y."/>
            <person name="Kawashima T."/>
            <person name="Kennedy M."/>
            <person name="Kinose K."/>
            <person name="Kinoshita T."/>
            <person name="Kohara Y."/>
            <person name="Koide E."/>
            <person name="Komatsu K."/>
            <person name="Kopischke S."/>
            <person name="Kubo M."/>
            <person name="Kyozuka J."/>
            <person name="Lagercrantz U."/>
            <person name="Lin S.S."/>
            <person name="Lindquist E."/>
            <person name="Lipzen A.M."/>
            <person name="Lu C.W."/>
            <person name="De Luna E."/>
            <person name="Martienssen R.A."/>
            <person name="Minamino N."/>
            <person name="Mizutani M."/>
            <person name="Mizutani M."/>
            <person name="Mochizuki N."/>
            <person name="Monte I."/>
            <person name="Mosher R."/>
            <person name="Nagasaki H."/>
            <person name="Nakagami H."/>
            <person name="Naramoto S."/>
            <person name="Nishitani K."/>
            <person name="Ohtani M."/>
            <person name="Okamoto T."/>
            <person name="Okumura M."/>
            <person name="Phillips J."/>
            <person name="Pollak B."/>
            <person name="Reinders A."/>
            <person name="Rovekamp M."/>
            <person name="Sano R."/>
            <person name="Sawa S."/>
            <person name="Schmid M.W."/>
            <person name="Shirakawa M."/>
            <person name="Solano R."/>
            <person name="Spunde A."/>
            <person name="Suetsugu N."/>
            <person name="Sugano S."/>
            <person name="Sugiyama A."/>
            <person name="Sun R."/>
            <person name="Suzuki Y."/>
            <person name="Takenaka M."/>
            <person name="Takezawa D."/>
            <person name="Tomogane H."/>
            <person name="Tsuzuki M."/>
            <person name="Ueda T."/>
            <person name="Umeda M."/>
            <person name="Ward J.M."/>
            <person name="Watanabe Y."/>
            <person name="Yazaki K."/>
            <person name="Yokoyama R."/>
            <person name="Yoshitake Y."/>
            <person name="Yotsui I."/>
            <person name="Zachgo S."/>
            <person name="Schmutz J."/>
        </authorList>
    </citation>
    <scope>NUCLEOTIDE SEQUENCE [LARGE SCALE GENOMIC DNA]</scope>
    <source>
        <strain evidence="4">Tak-1</strain>
    </source>
</reference>
<dbReference type="OrthoDB" id="1923469at2759"/>
<evidence type="ECO:0000313" key="3">
    <source>
        <dbReference type="EMBL" id="PTQ48627.1"/>
    </source>
</evidence>
<dbReference type="AlphaFoldDB" id="A0A2R6XR98"/>
<dbReference type="InterPro" id="IPR011692">
    <property type="entry name" value="Stress_up-reg_Nod19"/>
</dbReference>
<sequence>MEKVGPFLVLWLAVCSWSLVRAEFQTFRSPVISIGPGDVSEQYFRTKMPPGHVGIKSFFGEMVEEDGTPVPVSELYLHHWLVVRMHTKKNDDALLRGMKDVYAGNDGICQGSILPQTFGSGSETRHTSYSLPDPYVVEIGNPDEVPYGYEEVWLLNVHGIDTRGAINPRFCLECRCESYNISSVTSAGFHVPEDYVGGLRCCHNNEHCAVKEGFQGKKRDLYFQYTVEFLPMEPSLVPVNVYLLDVTDDRTSMEEKPRCKVEYHVEQCDKSKDSACLHEMKAVASLPNEKEVDVVYVNGHLHIGGHNIELRHEDGGLICNSETIYGKGDEAGNEAGYVVGMTACYPERGTQRIKPGEELHIRAVYSSEEEHTGVMGLMYILTAETLPEKDCHSFMWKTSGAVLVIALAISIIGFSSYRYISTKRSSVGYESLVQP</sequence>
<keyword evidence="1" id="KW-1133">Transmembrane helix</keyword>
<protein>
    <recommendedName>
        <fullName evidence="5">Stress up-regulated Nod 19 protein</fullName>
    </recommendedName>
</protein>
<evidence type="ECO:0000256" key="1">
    <source>
        <dbReference type="SAM" id="Phobius"/>
    </source>
</evidence>
<evidence type="ECO:0000313" key="4">
    <source>
        <dbReference type="Proteomes" id="UP000244005"/>
    </source>
</evidence>
<feature type="chain" id="PRO_5015330416" description="Stress up-regulated Nod 19 protein" evidence="2">
    <location>
        <begin position="23"/>
        <end position="435"/>
    </location>
</feature>
<keyword evidence="1" id="KW-0472">Membrane</keyword>
<dbReference type="Proteomes" id="UP000244005">
    <property type="component" value="Unassembled WGS sequence"/>
</dbReference>
<feature type="signal peptide" evidence="2">
    <location>
        <begin position="1"/>
        <end position="22"/>
    </location>
</feature>
<feature type="transmembrane region" description="Helical" evidence="1">
    <location>
        <begin position="394"/>
        <end position="414"/>
    </location>
</feature>
<accession>A0A2R6XR98</accession>
<evidence type="ECO:0008006" key="5">
    <source>
        <dbReference type="Google" id="ProtNLM"/>
    </source>
</evidence>
<dbReference type="PANTHER" id="PTHR33390">
    <property type="entry name" value="STRESS UP-REGULATED NOD 19 PROTEIN"/>
    <property type="match status" value="1"/>
</dbReference>
<name>A0A2R6XR98_MARPO</name>
<keyword evidence="2" id="KW-0732">Signal</keyword>
<dbReference type="Pfam" id="PF07712">
    <property type="entry name" value="SURNod19"/>
    <property type="match status" value="1"/>
</dbReference>
<proteinExistence type="predicted"/>
<evidence type="ECO:0000256" key="2">
    <source>
        <dbReference type="SAM" id="SignalP"/>
    </source>
</evidence>
<organism evidence="3 4">
    <name type="scientific">Marchantia polymorpha</name>
    <name type="common">Common liverwort</name>
    <name type="synonym">Marchantia aquatica</name>
    <dbReference type="NCBI Taxonomy" id="3197"/>
    <lineage>
        <taxon>Eukaryota</taxon>
        <taxon>Viridiplantae</taxon>
        <taxon>Streptophyta</taxon>
        <taxon>Embryophyta</taxon>
        <taxon>Marchantiophyta</taxon>
        <taxon>Marchantiopsida</taxon>
        <taxon>Marchantiidae</taxon>
        <taxon>Marchantiales</taxon>
        <taxon>Marchantiaceae</taxon>
        <taxon>Marchantia</taxon>
    </lineage>
</organism>